<evidence type="ECO:0000313" key="2">
    <source>
        <dbReference type="Proteomes" id="UP000324897"/>
    </source>
</evidence>
<dbReference type="Gramene" id="TVU35366">
    <property type="protein sequence ID" value="TVU35366"/>
    <property type="gene ID" value="EJB05_17252"/>
</dbReference>
<dbReference type="EMBL" id="RWGY01000009">
    <property type="protein sequence ID" value="TVU35366.1"/>
    <property type="molecule type" value="Genomic_DNA"/>
</dbReference>
<name>A0A5J9VIM7_9POAL</name>
<protein>
    <submittedName>
        <fullName evidence="1">Uncharacterized protein</fullName>
    </submittedName>
</protein>
<evidence type="ECO:0000313" key="1">
    <source>
        <dbReference type="EMBL" id="TVU35366.1"/>
    </source>
</evidence>
<organism evidence="1 2">
    <name type="scientific">Eragrostis curvula</name>
    <name type="common">weeping love grass</name>
    <dbReference type="NCBI Taxonomy" id="38414"/>
    <lineage>
        <taxon>Eukaryota</taxon>
        <taxon>Viridiplantae</taxon>
        <taxon>Streptophyta</taxon>
        <taxon>Embryophyta</taxon>
        <taxon>Tracheophyta</taxon>
        <taxon>Spermatophyta</taxon>
        <taxon>Magnoliopsida</taxon>
        <taxon>Liliopsida</taxon>
        <taxon>Poales</taxon>
        <taxon>Poaceae</taxon>
        <taxon>PACMAD clade</taxon>
        <taxon>Chloridoideae</taxon>
        <taxon>Eragrostideae</taxon>
        <taxon>Eragrostidinae</taxon>
        <taxon>Eragrostis</taxon>
    </lineage>
</organism>
<accession>A0A5J9VIM7</accession>
<sequence>MAATFAMQSNWILLPSEGSMIASKPSLLVRRELAHATKFSCPGGLDISTGFLPLRKGKENKTDSTYPKVPITRVEICSFPSPKAVLARPKSDTFGVKSYSNKMLLDLKSRSNNPNLENKMANDIDGAGVEHMQDFLVPFLLVDAKVQAQVSGDAFSLVVPQLELHESFHGNSVRAEATGKLDVFWPVGVGYDRGAAAMQMIEGPCEQQQEHEIASNLQKDEYETERSMRV</sequence>
<feature type="non-terminal residue" evidence="1">
    <location>
        <position position="230"/>
    </location>
</feature>
<proteinExistence type="predicted"/>
<keyword evidence="2" id="KW-1185">Reference proteome</keyword>
<dbReference type="AlphaFoldDB" id="A0A5J9VIM7"/>
<feature type="non-terminal residue" evidence="1">
    <location>
        <position position="1"/>
    </location>
</feature>
<reference evidence="1 2" key="1">
    <citation type="journal article" date="2019" name="Sci. Rep.">
        <title>A high-quality genome of Eragrostis curvula grass provides insights into Poaceae evolution and supports new strategies to enhance forage quality.</title>
        <authorList>
            <person name="Carballo J."/>
            <person name="Santos B.A.C.M."/>
            <person name="Zappacosta D."/>
            <person name="Garbus I."/>
            <person name="Selva J.P."/>
            <person name="Gallo C.A."/>
            <person name="Diaz A."/>
            <person name="Albertini E."/>
            <person name="Caccamo M."/>
            <person name="Echenique V."/>
        </authorList>
    </citation>
    <scope>NUCLEOTIDE SEQUENCE [LARGE SCALE GENOMIC DNA]</scope>
    <source>
        <strain evidence="2">cv. Victoria</strain>
        <tissue evidence="1">Leaf</tissue>
    </source>
</reference>
<dbReference type="Proteomes" id="UP000324897">
    <property type="component" value="Unassembled WGS sequence"/>
</dbReference>
<comment type="caution">
    <text evidence="1">The sequence shown here is derived from an EMBL/GenBank/DDBJ whole genome shotgun (WGS) entry which is preliminary data.</text>
</comment>
<gene>
    <name evidence="1" type="ORF">EJB05_17252</name>
</gene>